<protein>
    <submittedName>
        <fullName evidence="1">Uncharacterized protein</fullName>
    </submittedName>
</protein>
<evidence type="ECO:0000313" key="1">
    <source>
        <dbReference type="EMBL" id="PNG23248.1"/>
    </source>
</evidence>
<dbReference type="AlphaFoldDB" id="A0A2N8TW46"/>
<accession>A0A2N8TW46</accession>
<dbReference type="Proteomes" id="UP000235943">
    <property type="component" value="Unassembled WGS sequence"/>
</dbReference>
<sequence length="79" mass="8676">MVIDLLSARPRAARRPVPGRSHEGTGYRIALRMMAIGAVSPEGVVRRVVLPYLLDLHRATGPTFHLSCAAAGQHRRHDI</sequence>
<organism evidence="1 2">
    <name type="scientific">Streptomyces cahuitamycinicus</name>
    <dbReference type="NCBI Taxonomy" id="2070367"/>
    <lineage>
        <taxon>Bacteria</taxon>
        <taxon>Bacillati</taxon>
        <taxon>Actinomycetota</taxon>
        <taxon>Actinomycetes</taxon>
        <taxon>Kitasatosporales</taxon>
        <taxon>Streptomycetaceae</taxon>
        <taxon>Streptomyces</taxon>
    </lineage>
</organism>
<proteinExistence type="predicted"/>
<dbReference type="EMBL" id="POUC01000020">
    <property type="protein sequence ID" value="PNG23248.1"/>
    <property type="molecule type" value="Genomic_DNA"/>
</dbReference>
<evidence type="ECO:0000313" key="2">
    <source>
        <dbReference type="Proteomes" id="UP000235943"/>
    </source>
</evidence>
<keyword evidence="2" id="KW-1185">Reference proteome</keyword>
<comment type="caution">
    <text evidence="1">The sequence shown here is derived from an EMBL/GenBank/DDBJ whole genome shotgun (WGS) entry which is preliminary data.</text>
</comment>
<reference evidence="1 2" key="1">
    <citation type="submission" date="2018-01" db="EMBL/GenBank/DDBJ databases">
        <title>Draft genome sequence of Streptomyces sp. 13K301.</title>
        <authorList>
            <person name="Sahin N."/>
            <person name="Saygin H."/>
            <person name="Ay H."/>
        </authorList>
    </citation>
    <scope>NUCLEOTIDE SEQUENCE [LARGE SCALE GENOMIC DNA]</scope>
    <source>
        <strain evidence="1 2">13K301</strain>
    </source>
</reference>
<name>A0A2N8TW46_9ACTN</name>
<gene>
    <name evidence="1" type="ORF">C1J00_05020</name>
</gene>